<name>A0A0J7LMG7_9FLAO</name>
<dbReference type="OrthoDB" id="1253570at2"/>
<organism evidence="1 2">
    <name type="scientific">Chryseobacterium koreense CCUG 49689</name>
    <dbReference type="NCBI Taxonomy" id="1304281"/>
    <lineage>
        <taxon>Bacteria</taxon>
        <taxon>Pseudomonadati</taxon>
        <taxon>Bacteroidota</taxon>
        <taxon>Flavobacteriia</taxon>
        <taxon>Flavobacteriales</taxon>
        <taxon>Weeksellaceae</taxon>
        <taxon>Chryseobacterium group</taxon>
        <taxon>Chryseobacterium</taxon>
    </lineage>
</organism>
<dbReference type="Proteomes" id="UP000035900">
    <property type="component" value="Unassembled WGS sequence"/>
</dbReference>
<dbReference type="PATRIC" id="fig|1304281.5.peg.2860"/>
<sequence>MDIQFIYDKSEPLDIFINLRDKYGFDDRDGLSLIMLGLDAYEVGDDNRLIHQLERQLDIDLALLDYWNIETHDKYMPIDPIKNVLEITKNK</sequence>
<proteinExistence type="predicted"/>
<dbReference type="AlphaFoldDB" id="A0A0J7LMG7"/>
<comment type="caution">
    <text evidence="1">The sequence shown here is derived from an EMBL/GenBank/DDBJ whole genome shotgun (WGS) entry which is preliminary data.</text>
</comment>
<dbReference type="EMBL" id="LFNG01000023">
    <property type="protein sequence ID" value="KMQ70290.1"/>
    <property type="molecule type" value="Genomic_DNA"/>
</dbReference>
<gene>
    <name evidence="1" type="ORF">ACM44_13250</name>
</gene>
<evidence type="ECO:0000313" key="1">
    <source>
        <dbReference type="EMBL" id="KMQ70290.1"/>
    </source>
</evidence>
<dbReference type="RefSeq" id="WP_048500527.1">
    <property type="nucleotide sequence ID" value="NZ_LFNG01000023.1"/>
</dbReference>
<evidence type="ECO:0000313" key="2">
    <source>
        <dbReference type="Proteomes" id="UP000035900"/>
    </source>
</evidence>
<protein>
    <submittedName>
        <fullName evidence="1">Uncharacterized protein</fullName>
    </submittedName>
</protein>
<dbReference type="STRING" id="1304281.ACM44_13250"/>
<keyword evidence="2" id="KW-1185">Reference proteome</keyword>
<accession>A0A0J7LMG7</accession>
<reference evidence="1 2" key="1">
    <citation type="journal article" date="2004" name="Int. J. Syst. Evol. Microbiol.">
        <title>Kaistella koreensis gen. nov., sp. nov., a novel member of the Chryseobacterium-Bergeyella-Riemerella branch.</title>
        <authorList>
            <person name="Kim M.K."/>
            <person name="Im W.T."/>
            <person name="Shin Y.K."/>
            <person name="Lim J.H."/>
            <person name="Kim S.H."/>
            <person name="Lee B.C."/>
            <person name="Park M.Y."/>
            <person name="Lee K.Y."/>
            <person name="Lee S.T."/>
        </authorList>
    </citation>
    <scope>NUCLEOTIDE SEQUENCE [LARGE SCALE GENOMIC DNA]</scope>
    <source>
        <strain evidence="1 2">CCUG 49689</strain>
    </source>
</reference>